<name>A0A1W1WQC6_SULTA</name>
<dbReference type="AlphaFoldDB" id="A0A1W1WQC6"/>
<keyword evidence="6 7" id="KW-0472">Membrane</keyword>
<feature type="transmembrane region" description="Helical" evidence="7">
    <location>
        <begin position="263"/>
        <end position="283"/>
    </location>
</feature>
<keyword evidence="4 7" id="KW-0812">Transmembrane</keyword>
<feature type="region of interest" description="Disordered" evidence="8">
    <location>
        <begin position="1"/>
        <end position="22"/>
    </location>
</feature>
<evidence type="ECO:0000256" key="3">
    <source>
        <dbReference type="ARBA" id="ARBA00022475"/>
    </source>
</evidence>
<evidence type="ECO:0000259" key="9">
    <source>
        <dbReference type="PROSITE" id="PS50928"/>
    </source>
</evidence>
<dbReference type="EMBL" id="FWWY01000002">
    <property type="protein sequence ID" value="SMC08220.1"/>
    <property type="molecule type" value="Genomic_DNA"/>
</dbReference>
<keyword evidence="3" id="KW-1003">Cell membrane</keyword>
<dbReference type="PANTHER" id="PTHR43744:SF12">
    <property type="entry name" value="ABC TRANSPORTER PERMEASE PROTEIN MG189-RELATED"/>
    <property type="match status" value="1"/>
</dbReference>
<keyword evidence="5 7" id="KW-1133">Transmembrane helix</keyword>
<feature type="transmembrane region" description="Helical" evidence="7">
    <location>
        <begin position="232"/>
        <end position="251"/>
    </location>
</feature>
<dbReference type="InterPro" id="IPR035906">
    <property type="entry name" value="MetI-like_sf"/>
</dbReference>
<accession>A0A1W1WQC6</accession>
<gene>
    <name evidence="10" type="ORF">SAMN00768000_3763</name>
</gene>
<proteinExistence type="inferred from homology"/>
<evidence type="ECO:0000256" key="6">
    <source>
        <dbReference type="ARBA" id="ARBA00023136"/>
    </source>
</evidence>
<feature type="transmembrane region" description="Helical" evidence="7">
    <location>
        <begin position="204"/>
        <end position="226"/>
    </location>
</feature>
<comment type="similarity">
    <text evidence="7">Belongs to the binding-protein-dependent transport system permease family.</text>
</comment>
<feature type="transmembrane region" description="Helical" evidence="7">
    <location>
        <begin position="33"/>
        <end position="54"/>
    </location>
</feature>
<feature type="transmembrane region" description="Helical" evidence="7">
    <location>
        <begin position="163"/>
        <end position="183"/>
    </location>
</feature>
<keyword evidence="11" id="KW-1185">Reference proteome</keyword>
<dbReference type="CDD" id="cd06261">
    <property type="entry name" value="TM_PBP2"/>
    <property type="match status" value="1"/>
</dbReference>
<feature type="domain" description="ABC transmembrane type-1" evidence="9">
    <location>
        <begin position="94"/>
        <end position="283"/>
    </location>
</feature>
<dbReference type="PANTHER" id="PTHR43744">
    <property type="entry name" value="ABC TRANSPORTER PERMEASE PROTEIN MG189-RELATED-RELATED"/>
    <property type="match status" value="1"/>
</dbReference>
<evidence type="ECO:0000256" key="8">
    <source>
        <dbReference type="SAM" id="MobiDB-lite"/>
    </source>
</evidence>
<dbReference type="InterPro" id="IPR000515">
    <property type="entry name" value="MetI-like"/>
</dbReference>
<sequence>MLNTRTQRQPPTANRLRVQPVPPSRRPRMTVRVVVFGIVSVWALLGLFPLYWLFDTALSSPQAFVSIPPRIVPFPWTWQNFVYLFQAAPIWRWFGNSLFVSTVVTLGNLVFDAMAAYAFSKGRFRGRDTLFWVVLSTMMIPAEATLVPQFFVMSRLHLLNTYWALILPALGHVWGVFLLRQYMQTLSTDFFDAARVDGASEWTVFWKLVVPLSTPALGALGLLTFVANWNDFIWPLIALNSTQLFTLPVGLSTLQQQYYTNYGYVLAGGVITAIPTILIFLLGQRFFVRGLTTGGIKN</sequence>
<dbReference type="GO" id="GO:0055085">
    <property type="term" value="P:transmembrane transport"/>
    <property type="evidence" value="ECO:0007669"/>
    <property type="project" value="InterPro"/>
</dbReference>
<evidence type="ECO:0000256" key="2">
    <source>
        <dbReference type="ARBA" id="ARBA00022448"/>
    </source>
</evidence>
<dbReference type="Proteomes" id="UP000192660">
    <property type="component" value="Unassembled WGS sequence"/>
</dbReference>
<evidence type="ECO:0000313" key="11">
    <source>
        <dbReference type="Proteomes" id="UP000192660"/>
    </source>
</evidence>
<dbReference type="Pfam" id="PF00528">
    <property type="entry name" value="BPD_transp_1"/>
    <property type="match status" value="1"/>
</dbReference>
<reference evidence="11" key="1">
    <citation type="submission" date="2017-04" db="EMBL/GenBank/DDBJ databases">
        <authorList>
            <person name="Varghese N."/>
            <person name="Submissions S."/>
        </authorList>
    </citation>
    <scope>NUCLEOTIDE SEQUENCE [LARGE SCALE GENOMIC DNA]</scope>
    <source>
        <strain evidence="11">DSM 9293</strain>
    </source>
</reference>
<evidence type="ECO:0000256" key="4">
    <source>
        <dbReference type="ARBA" id="ARBA00022692"/>
    </source>
</evidence>
<feature type="transmembrane region" description="Helical" evidence="7">
    <location>
        <begin position="130"/>
        <end position="151"/>
    </location>
</feature>
<organism evidence="10 11">
    <name type="scientific">Sulfobacillus thermosulfidooxidans (strain DSM 9293 / VKM B-1269 / AT-1)</name>
    <dbReference type="NCBI Taxonomy" id="929705"/>
    <lineage>
        <taxon>Bacteria</taxon>
        <taxon>Bacillati</taxon>
        <taxon>Bacillota</taxon>
        <taxon>Clostridia</taxon>
        <taxon>Eubacteriales</taxon>
        <taxon>Clostridiales Family XVII. Incertae Sedis</taxon>
        <taxon>Sulfobacillus</taxon>
    </lineage>
</organism>
<dbReference type="PROSITE" id="PS50928">
    <property type="entry name" value="ABC_TM1"/>
    <property type="match status" value="1"/>
</dbReference>
<feature type="transmembrane region" description="Helical" evidence="7">
    <location>
        <begin position="98"/>
        <end position="118"/>
    </location>
</feature>
<dbReference type="SUPFAM" id="SSF161098">
    <property type="entry name" value="MetI-like"/>
    <property type="match status" value="1"/>
</dbReference>
<keyword evidence="2 7" id="KW-0813">Transport</keyword>
<protein>
    <submittedName>
        <fullName evidence="10">Carbohydrate ABC transporter membrane protein 2, CUT1 family</fullName>
    </submittedName>
</protein>
<evidence type="ECO:0000256" key="1">
    <source>
        <dbReference type="ARBA" id="ARBA00004651"/>
    </source>
</evidence>
<evidence type="ECO:0000313" key="10">
    <source>
        <dbReference type="EMBL" id="SMC08220.1"/>
    </source>
</evidence>
<evidence type="ECO:0000256" key="5">
    <source>
        <dbReference type="ARBA" id="ARBA00022989"/>
    </source>
</evidence>
<evidence type="ECO:0000256" key="7">
    <source>
        <dbReference type="RuleBase" id="RU363032"/>
    </source>
</evidence>
<feature type="compositionally biased region" description="Polar residues" evidence="8">
    <location>
        <begin position="1"/>
        <end position="12"/>
    </location>
</feature>
<comment type="subcellular location">
    <subcellularLocation>
        <location evidence="1 7">Cell membrane</location>
        <topology evidence="1 7">Multi-pass membrane protein</topology>
    </subcellularLocation>
</comment>
<dbReference type="GO" id="GO:0005886">
    <property type="term" value="C:plasma membrane"/>
    <property type="evidence" value="ECO:0007669"/>
    <property type="project" value="UniProtKB-SubCell"/>
</dbReference>
<dbReference type="Gene3D" id="1.10.3720.10">
    <property type="entry name" value="MetI-like"/>
    <property type="match status" value="1"/>
</dbReference>